<protein>
    <submittedName>
        <fullName evidence="1">Uncharacterized protein</fullName>
    </submittedName>
</protein>
<dbReference type="Proteomes" id="UP000250078">
    <property type="component" value="Unassembled WGS sequence"/>
</dbReference>
<name>A0ACC8EPA4_9PEZI</name>
<evidence type="ECO:0000313" key="1">
    <source>
        <dbReference type="EMBL" id="OCK88113.1"/>
    </source>
</evidence>
<reference evidence="1 2" key="1">
    <citation type="journal article" date="2016" name="Nat. Commun.">
        <title>Ectomycorrhizal ecology is imprinted in the genome of the dominant symbiotic fungus Cenococcum geophilum.</title>
        <authorList>
            <consortium name="DOE Joint Genome Institute"/>
            <person name="Peter M."/>
            <person name="Kohler A."/>
            <person name="Ohm R.A."/>
            <person name="Kuo A."/>
            <person name="Krutzmann J."/>
            <person name="Morin E."/>
            <person name="Arend M."/>
            <person name="Barry K.W."/>
            <person name="Binder M."/>
            <person name="Choi C."/>
            <person name="Clum A."/>
            <person name="Copeland A."/>
            <person name="Grisel N."/>
            <person name="Haridas S."/>
            <person name="Kipfer T."/>
            <person name="LaButti K."/>
            <person name="Lindquist E."/>
            <person name="Lipzen A."/>
            <person name="Maire R."/>
            <person name="Meier B."/>
            <person name="Mihaltcheva S."/>
            <person name="Molinier V."/>
            <person name="Murat C."/>
            <person name="Poggeler S."/>
            <person name="Quandt C.A."/>
            <person name="Sperisen C."/>
            <person name="Tritt A."/>
            <person name="Tisserant E."/>
            <person name="Crous P.W."/>
            <person name="Henrissat B."/>
            <person name="Nehls U."/>
            <person name="Egli S."/>
            <person name="Spatafora J.W."/>
            <person name="Grigoriev I.V."/>
            <person name="Martin F.M."/>
        </authorList>
    </citation>
    <scope>NUCLEOTIDE SEQUENCE [LARGE SCALE GENOMIC DNA]</scope>
    <source>
        <strain evidence="1 2">1.58</strain>
    </source>
</reference>
<accession>A0ACC8EPA4</accession>
<evidence type="ECO:0000313" key="2">
    <source>
        <dbReference type="Proteomes" id="UP000250078"/>
    </source>
</evidence>
<gene>
    <name evidence="1" type="ORF">K441DRAFT_682130</name>
</gene>
<organism evidence="1 2">
    <name type="scientific">Cenococcum geophilum 1.58</name>
    <dbReference type="NCBI Taxonomy" id="794803"/>
    <lineage>
        <taxon>Eukaryota</taxon>
        <taxon>Fungi</taxon>
        <taxon>Dikarya</taxon>
        <taxon>Ascomycota</taxon>
        <taxon>Pezizomycotina</taxon>
        <taxon>Dothideomycetes</taxon>
        <taxon>Pleosporomycetidae</taxon>
        <taxon>Gloniales</taxon>
        <taxon>Gloniaceae</taxon>
        <taxon>Cenococcum</taxon>
    </lineage>
</organism>
<dbReference type="EMBL" id="KV748249">
    <property type="protein sequence ID" value="OCK88113.1"/>
    <property type="molecule type" value="Genomic_DNA"/>
</dbReference>
<keyword evidence="2" id="KW-1185">Reference proteome</keyword>
<proteinExistence type="predicted"/>
<sequence>MTTNEKGFRSITEQFESAEPAPSNDQVQNAASAGTTSTNKAHPPTSTSENGPSAQMRPQALSGPRSLTISGSPSTANSPMSSRDNSPARPPLRQQSASGPLPKSGLRSRKSSTDVSPSRGPSLAGSGTTVPSAAAIQRALSSASTPQLQPTPAQDPSKVPRPQKAGSGTASGESTPHWPVSPRLKSPPPAAESRSRSRRNSLRAQSRKSESTSSAPAIVVQSSSPAPSSRIPIKNEVVNSDSEDQVPLIMKGSARGVSGAAPTLETVQEASLPATPGFDTLETQSLAPGTQGGKSSDEERPDVAASKVTEDLSTKTTKAVESGSDSGPNKAENRGRSKEHLNTSTQRPKAIPAKSSFSSLAAIKPRSAAETTSKNMTVETETVTSIPQAAIGGPQGERVAQGRGDPSGSLRLKPSNETIRPKKDKKKVTRKAPSINAGTVEFPQQYAISISSSHEMAMHKPSMQSPSFLYLYTSTNASLRKASSKADVFEAKVASAVDEENSSDSDETFVYESNPPDPPPHRNRHHSRTPSMTSIASMDPRTAIREAHKVNGKRSMKFANNPYIATSPDNDANDRPEGTVRGGTSRASGGSSIHHHHIGRHGHGRGGAHHTSLFDQDSPFPQSSKIRAMSSRHSSKPNSPKEPNYPSRLGNGNGNGNSSKKNGEYSMYDMDNEGTADDERTPLIETVRVPRTRTPRRPNSASLRQLEHYQRRRSGGWFHRFAGCLVLSILLLVLIFGAVGLLFATTKPLYGVGIREIQNVIASEQELMLDLFVEAINPNIIAVTVADMDVNLFAKSKHLGTDKWWHDHHGAPFDSTSLRDRDPPRRLPPNDPQPHHVLPSLHDQDIRTSGGIDEGTDPIEDPEEGDSQTMLLGRIFHFDSALNFDGSPVKRHPHYSIGEVRLQKPGNKTEAGGTERWERVLQFPFELIVRGILKYQLPLSTRIHTVPISGSYMYDPEEEKKKLKVKSVRIYRGHIMDDELEEKRELETTPQKKTFYDTRLAELIVAKAAHMLFSTDDHFLAFPLHLLLYDFN</sequence>